<gene>
    <name evidence="1" type="ORF">FB473_002496</name>
</gene>
<sequence length="403" mass="42299">MVRWVTAVVVLGLAAGASVVSHELRSGEPVLDAFYATPSDLPDEPGQLLRSSAWPGTAPDGATVTRILYTTTDSNGAPAVASAIVVLPDQPQATPRTVIAWDHGTTGVARSCAPSLMTDMFQIQGIPAVDAAIANGWAIVATDYTGQGTEGDFPYLIGEGEGRSALDAVRAAQQLQGANLSADTVIWGHSQGGHAALWTAKLAPTYAPELNILGVAALSPAADPWALANVIQEKGVQGALGVIVSWVLVPYSQTYSDVRVTDYVAPAGRGLVYEYASRCVKNTSLLVSVLSSMALSQDQPLYVSSLIDDAAGRRLRENEATGPFDVPVFVAWGSADEVIPASLQHDYVAELCSSGQALEYQEYPGYTHMGVLDEVSGLPHDLVAWTQDRIDGTPAVDNCSGHA</sequence>
<dbReference type="InterPro" id="IPR005152">
    <property type="entry name" value="Lipase_secreted"/>
</dbReference>
<keyword evidence="2" id="KW-1185">Reference proteome</keyword>
<protein>
    <submittedName>
        <fullName evidence="1">Pimeloyl-ACP methyl ester carboxylesterase</fullName>
    </submittedName>
</protein>
<accession>A0ABX0SM68</accession>
<dbReference type="Pfam" id="PF03583">
    <property type="entry name" value="LIP"/>
    <property type="match status" value="1"/>
</dbReference>
<dbReference type="PANTHER" id="PTHR34853:SF1">
    <property type="entry name" value="LIPASE 5"/>
    <property type="match status" value="1"/>
</dbReference>
<dbReference type="Gene3D" id="1.10.260.130">
    <property type="match status" value="1"/>
</dbReference>
<proteinExistence type="predicted"/>
<dbReference type="Proteomes" id="UP000749311">
    <property type="component" value="Unassembled WGS sequence"/>
</dbReference>
<dbReference type="SUPFAM" id="SSF53474">
    <property type="entry name" value="alpha/beta-Hydrolases"/>
    <property type="match status" value="1"/>
</dbReference>
<name>A0ABX0SM68_9ACTN</name>
<comment type="caution">
    <text evidence="1">The sequence shown here is derived from an EMBL/GenBank/DDBJ whole genome shotgun (WGS) entry which is preliminary data.</text>
</comment>
<dbReference type="Gene3D" id="3.40.50.1820">
    <property type="entry name" value="alpha/beta hydrolase"/>
    <property type="match status" value="1"/>
</dbReference>
<dbReference type="RefSeq" id="WP_167168248.1">
    <property type="nucleotide sequence ID" value="NZ_BAAAOO010000007.1"/>
</dbReference>
<reference evidence="1 2" key="1">
    <citation type="submission" date="2020-02" db="EMBL/GenBank/DDBJ databases">
        <title>Sequencing the genomes of 1000 actinobacteria strains.</title>
        <authorList>
            <person name="Klenk H.-P."/>
        </authorList>
    </citation>
    <scope>NUCLEOTIDE SEQUENCE [LARGE SCALE GENOMIC DNA]</scope>
    <source>
        <strain evidence="1 2">DSM 19609</strain>
    </source>
</reference>
<organism evidence="1 2">
    <name type="scientific">Brooklawnia cerclae</name>
    <dbReference type="NCBI Taxonomy" id="349934"/>
    <lineage>
        <taxon>Bacteria</taxon>
        <taxon>Bacillati</taxon>
        <taxon>Actinomycetota</taxon>
        <taxon>Actinomycetes</taxon>
        <taxon>Propionibacteriales</taxon>
        <taxon>Propionibacteriaceae</taxon>
        <taxon>Brooklawnia</taxon>
    </lineage>
</organism>
<dbReference type="InterPro" id="IPR029058">
    <property type="entry name" value="AB_hydrolase_fold"/>
</dbReference>
<dbReference type="EMBL" id="JAAMOZ010000001">
    <property type="protein sequence ID" value="NIH57851.1"/>
    <property type="molecule type" value="Genomic_DNA"/>
</dbReference>
<evidence type="ECO:0000313" key="1">
    <source>
        <dbReference type="EMBL" id="NIH57851.1"/>
    </source>
</evidence>
<dbReference type="PIRSF" id="PIRSF029171">
    <property type="entry name" value="Esterase_LipA"/>
    <property type="match status" value="1"/>
</dbReference>
<evidence type="ECO:0000313" key="2">
    <source>
        <dbReference type="Proteomes" id="UP000749311"/>
    </source>
</evidence>
<dbReference type="PANTHER" id="PTHR34853">
    <property type="match status" value="1"/>
</dbReference>